<organism evidence="1">
    <name type="scientific">marine sediment metagenome</name>
    <dbReference type="NCBI Taxonomy" id="412755"/>
    <lineage>
        <taxon>unclassified sequences</taxon>
        <taxon>metagenomes</taxon>
        <taxon>ecological metagenomes</taxon>
    </lineage>
</organism>
<accession>A0A0F9DDZ1</accession>
<evidence type="ECO:0008006" key="2">
    <source>
        <dbReference type="Google" id="ProtNLM"/>
    </source>
</evidence>
<proteinExistence type="predicted"/>
<dbReference type="EMBL" id="LAZR01042159">
    <property type="protein sequence ID" value="KKL10198.1"/>
    <property type="molecule type" value="Genomic_DNA"/>
</dbReference>
<dbReference type="Gene3D" id="2.60.40.10">
    <property type="entry name" value="Immunoglobulins"/>
    <property type="match status" value="2"/>
</dbReference>
<protein>
    <recommendedName>
        <fullName evidence="2">Big-1 domain-containing protein</fullName>
    </recommendedName>
</protein>
<reference evidence="1" key="1">
    <citation type="journal article" date="2015" name="Nature">
        <title>Complex archaea that bridge the gap between prokaryotes and eukaryotes.</title>
        <authorList>
            <person name="Spang A."/>
            <person name="Saw J.H."/>
            <person name="Jorgensen S.L."/>
            <person name="Zaremba-Niedzwiedzka K."/>
            <person name="Martijn J."/>
            <person name="Lind A.E."/>
            <person name="van Eijk R."/>
            <person name="Schleper C."/>
            <person name="Guy L."/>
            <person name="Ettema T.J."/>
        </authorList>
    </citation>
    <scope>NUCLEOTIDE SEQUENCE</scope>
</reference>
<comment type="caution">
    <text evidence="1">The sequence shown here is derived from an EMBL/GenBank/DDBJ whole genome shotgun (WGS) entry which is preliminary data.</text>
</comment>
<dbReference type="SUPFAM" id="SSF49373">
    <property type="entry name" value="Invasin/intimin cell-adhesion fragments"/>
    <property type="match status" value="1"/>
</dbReference>
<sequence>LDTDAQIYERAELVTISGQAADLAGNPLTAATVSLELTARYGTRRFTATTDDTGSYEWPYRPAAEEAGQYQVVASVSHGDITRTDLATFEIRGLYLQSPRTSMRINAGDQHALTYAILNIGASDLTGLAVSLVDSGGDGGVQATLDMAQTAASLSGGGTTTFTIDLLAEQTLGNRDFQITVTSAEGSIEQAALAVEVVGVQPVIRFDPPNFETVIVNGDRTTQNVTGISGGTTPKTPC</sequence>
<dbReference type="InterPro" id="IPR008964">
    <property type="entry name" value="Invasin/intimin_cell_adhesion"/>
</dbReference>
<dbReference type="InterPro" id="IPR013783">
    <property type="entry name" value="Ig-like_fold"/>
</dbReference>
<name>A0A0F9DDZ1_9ZZZZ</name>
<dbReference type="AlphaFoldDB" id="A0A0F9DDZ1"/>
<evidence type="ECO:0000313" key="1">
    <source>
        <dbReference type="EMBL" id="KKL10198.1"/>
    </source>
</evidence>
<gene>
    <name evidence="1" type="ORF">LCGC14_2558230</name>
</gene>
<feature type="non-terminal residue" evidence="1">
    <location>
        <position position="1"/>
    </location>
</feature>